<protein>
    <submittedName>
        <fullName evidence="2">Uncharacterized protein</fullName>
    </submittedName>
</protein>
<evidence type="ECO:0000256" key="1">
    <source>
        <dbReference type="SAM" id="MobiDB-lite"/>
    </source>
</evidence>
<reference evidence="2 3" key="1">
    <citation type="submission" date="2019-03" db="EMBL/GenBank/DDBJ databases">
        <title>First draft genome of Liparis tanakae, snailfish: a comprehensive survey of snailfish specific genes.</title>
        <authorList>
            <person name="Kim W."/>
            <person name="Song I."/>
            <person name="Jeong J.-H."/>
            <person name="Kim D."/>
            <person name="Kim S."/>
            <person name="Ryu S."/>
            <person name="Song J.Y."/>
            <person name="Lee S.K."/>
        </authorList>
    </citation>
    <scope>NUCLEOTIDE SEQUENCE [LARGE SCALE GENOMIC DNA]</scope>
    <source>
        <tissue evidence="2">Muscle</tissue>
    </source>
</reference>
<dbReference type="EMBL" id="SRLO01001763">
    <property type="protein sequence ID" value="TNN35474.1"/>
    <property type="molecule type" value="Genomic_DNA"/>
</dbReference>
<sequence length="296" mass="34185">MDPLAKERRLGVRTLTPSNKEVIVGMSLMVRQTGVPARVPRRGPPDQQLGGGLVYLGHLLFVGDVFAVLQPQDVSLSSGWEDREETRRRKRRRRGRGDTEEEETQRKRKRRGRGDTEEEETQRKRKRRGRGDTEEEETQRKRRRKVRDVEEEETQRKSGSWMLLGLKVVQVAPKMSFLIKKRKKQRAQNLQKDEKFFLQLVFTWRDELRGRVRDVLLRVASQVASSGSYRSYWPTASKPLPPPSRETLAGSTPPAGRPIGRESPRGPAYQRVRYTGPLRGGHDADEEECDALLYFL</sequence>
<evidence type="ECO:0000313" key="3">
    <source>
        <dbReference type="Proteomes" id="UP000314294"/>
    </source>
</evidence>
<comment type="caution">
    <text evidence="2">The sequence shown here is derived from an EMBL/GenBank/DDBJ whole genome shotgun (WGS) entry which is preliminary data.</text>
</comment>
<evidence type="ECO:0000313" key="2">
    <source>
        <dbReference type="EMBL" id="TNN35474.1"/>
    </source>
</evidence>
<gene>
    <name evidence="2" type="ORF">EYF80_054369</name>
</gene>
<accession>A0A4Z2F462</accession>
<feature type="region of interest" description="Disordered" evidence="1">
    <location>
        <begin position="231"/>
        <end position="284"/>
    </location>
</feature>
<keyword evidence="3" id="KW-1185">Reference proteome</keyword>
<organism evidence="2 3">
    <name type="scientific">Liparis tanakae</name>
    <name type="common">Tanaka's snailfish</name>
    <dbReference type="NCBI Taxonomy" id="230148"/>
    <lineage>
        <taxon>Eukaryota</taxon>
        <taxon>Metazoa</taxon>
        <taxon>Chordata</taxon>
        <taxon>Craniata</taxon>
        <taxon>Vertebrata</taxon>
        <taxon>Euteleostomi</taxon>
        <taxon>Actinopterygii</taxon>
        <taxon>Neopterygii</taxon>
        <taxon>Teleostei</taxon>
        <taxon>Neoteleostei</taxon>
        <taxon>Acanthomorphata</taxon>
        <taxon>Eupercaria</taxon>
        <taxon>Perciformes</taxon>
        <taxon>Cottioidei</taxon>
        <taxon>Cottales</taxon>
        <taxon>Liparidae</taxon>
        <taxon>Liparis</taxon>
    </lineage>
</organism>
<dbReference type="Proteomes" id="UP000314294">
    <property type="component" value="Unassembled WGS sequence"/>
</dbReference>
<dbReference type="AlphaFoldDB" id="A0A4Z2F462"/>
<feature type="region of interest" description="Disordered" evidence="1">
    <location>
        <begin position="77"/>
        <end position="152"/>
    </location>
</feature>
<proteinExistence type="predicted"/>
<name>A0A4Z2F462_9TELE</name>